<feature type="transmembrane region" description="Helical" evidence="12">
    <location>
        <begin position="299"/>
        <end position="322"/>
    </location>
</feature>
<comment type="subcellular location">
    <subcellularLocation>
        <location evidence="1">Membrane</location>
        <topology evidence="1">Multi-pass membrane protein</topology>
    </subcellularLocation>
</comment>
<name>A0ABX0HDV1_9BACT</name>
<feature type="transmembrane region" description="Helical" evidence="12">
    <location>
        <begin position="176"/>
        <end position="195"/>
    </location>
</feature>
<keyword evidence="4" id="KW-0479">Metal-binding</keyword>
<evidence type="ECO:0000256" key="3">
    <source>
        <dbReference type="ARBA" id="ARBA00022692"/>
    </source>
</evidence>
<keyword evidence="3 12" id="KW-0812">Transmembrane</keyword>
<keyword evidence="14" id="KW-1185">Reference proteome</keyword>
<dbReference type="PANTHER" id="PTHR35457">
    <property type="entry name" value="HEME A SYNTHASE"/>
    <property type="match status" value="1"/>
</dbReference>
<evidence type="ECO:0000256" key="7">
    <source>
        <dbReference type="ARBA" id="ARBA00023004"/>
    </source>
</evidence>
<gene>
    <name evidence="13" type="ORF">G9Q97_17045</name>
</gene>
<comment type="pathway">
    <text evidence="11">Porphyrin-containing compound metabolism.</text>
</comment>
<evidence type="ECO:0000256" key="1">
    <source>
        <dbReference type="ARBA" id="ARBA00004141"/>
    </source>
</evidence>
<keyword evidence="9 12" id="KW-0472">Membrane</keyword>
<feature type="transmembrane region" description="Helical" evidence="12">
    <location>
        <begin position="117"/>
        <end position="137"/>
    </location>
</feature>
<evidence type="ECO:0000256" key="9">
    <source>
        <dbReference type="ARBA" id="ARBA00023136"/>
    </source>
</evidence>
<keyword evidence="7" id="KW-0408">Iron</keyword>
<evidence type="ECO:0000256" key="4">
    <source>
        <dbReference type="ARBA" id="ARBA00022723"/>
    </source>
</evidence>
<feature type="transmembrane region" description="Helical" evidence="12">
    <location>
        <begin position="12"/>
        <end position="33"/>
    </location>
</feature>
<keyword evidence="5 12" id="KW-1133">Transmembrane helix</keyword>
<evidence type="ECO:0000256" key="2">
    <source>
        <dbReference type="ARBA" id="ARBA00022475"/>
    </source>
</evidence>
<keyword evidence="8" id="KW-0350">Heme biosynthesis</keyword>
<dbReference type="InterPro" id="IPR050450">
    <property type="entry name" value="COX15/CtaA_HemeA_synthase"/>
</dbReference>
<dbReference type="RefSeq" id="WP_166148983.1">
    <property type="nucleotide sequence ID" value="NZ_JAANYN010000007.1"/>
</dbReference>
<keyword evidence="2" id="KW-1003">Cell membrane</keyword>
<comment type="caution">
    <text evidence="13">The sequence shown here is derived from an EMBL/GenBank/DDBJ whole genome shotgun (WGS) entry which is preliminary data.</text>
</comment>
<feature type="transmembrane region" description="Helical" evidence="12">
    <location>
        <begin position="149"/>
        <end position="170"/>
    </location>
</feature>
<feature type="transmembrane region" description="Helical" evidence="12">
    <location>
        <begin position="216"/>
        <end position="234"/>
    </location>
</feature>
<accession>A0ABX0HDV1</accession>
<feature type="transmembrane region" description="Helical" evidence="12">
    <location>
        <begin position="328"/>
        <end position="346"/>
    </location>
</feature>
<evidence type="ECO:0000256" key="5">
    <source>
        <dbReference type="ARBA" id="ARBA00022989"/>
    </source>
</evidence>
<evidence type="ECO:0000256" key="6">
    <source>
        <dbReference type="ARBA" id="ARBA00023002"/>
    </source>
</evidence>
<evidence type="ECO:0000256" key="11">
    <source>
        <dbReference type="ARBA" id="ARBA00023444"/>
    </source>
</evidence>
<evidence type="ECO:0000313" key="14">
    <source>
        <dbReference type="Proteomes" id="UP000649799"/>
    </source>
</evidence>
<evidence type="ECO:0000256" key="8">
    <source>
        <dbReference type="ARBA" id="ARBA00023133"/>
    </source>
</evidence>
<dbReference type="Pfam" id="PF02628">
    <property type="entry name" value="COX15-CtaA"/>
    <property type="match status" value="2"/>
</dbReference>
<evidence type="ECO:0000256" key="12">
    <source>
        <dbReference type="SAM" id="Phobius"/>
    </source>
</evidence>
<dbReference type="InterPro" id="IPR003780">
    <property type="entry name" value="COX15/CtaA_fam"/>
</dbReference>
<evidence type="ECO:0000313" key="13">
    <source>
        <dbReference type="EMBL" id="NHE58519.1"/>
    </source>
</evidence>
<sequence>MNQKNRNPIYSFRRISFITTVAIFFLILVGGIVRSSGAGMGCPDWPKCFGSWVPPTSVDQLPKNYAEIYVAQRVEKNERFASLLSSLGFSALAVEIQQDKSILDHEPFNATKTWIEYINRLIGALIGLLIILTFAYSIRLRKVDPKITLLAFLSLVLVIFQGWLGSIVVSTNLLQWMISVHMIVALVLVCLLLYIHFRSGTLLTGNNLSSGQRTSVYRSVLGIGIFLMVLQIILGTQVREHIDLIAADYGYSDRFAWIDELGITFYVHRSFSLVLLGLHLYLAYSFYRRKDISPAIFRQFSWLLGLLLTVILSGVLMAYFGIPAFIQPIHLLLGSLIIGFQYYIWLELGVEKMHPKNIALV</sequence>
<feature type="transmembrane region" description="Helical" evidence="12">
    <location>
        <begin position="266"/>
        <end position="287"/>
    </location>
</feature>
<reference evidence="13 14" key="1">
    <citation type="submission" date="2020-03" db="EMBL/GenBank/DDBJ databases">
        <title>Cyclobacterium plantarum sp. nov., a marine bacterium isolated from a coastal-marine wetland.</title>
        <authorList>
            <person name="Sanchez-Porro C."/>
            <person name="Ventosa A."/>
            <person name="Amoozegar M."/>
        </authorList>
    </citation>
    <scope>NUCLEOTIDE SEQUENCE [LARGE SCALE GENOMIC DNA]</scope>
    <source>
        <strain evidence="13 14">GBPx2</strain>
    </source>
</reference>
<protein>
    <submittedName>
        <fullName evidence="13">Heme A synthase</fullName>
    </submittedName>
</protein>
<evidence type="ECO:0000256" key="10">
    <source>
        <dbReference type="ARBA" id="ARBA00023157"/>
    </source>
</evidence>
<keyword evidence="6" id="KW-0560">Oxidoreductase</keyword>
<dbReference type="EMBL" id="JAANYN010000007">
    <property type="protein sequence ID" value="NHE58519.1"/>
    <property type="molecule type" value="Genomic_DNA"/>
</dbReference>
<proteinExistence type="predicted"/>
<organism evidence="13 14">
    <name type="scientific">Cyclobacterium plantarum</name>
    <dbReference type="NCBI Taxonomy" id="2716263"/>
    <lineage>
        <taxon>Bacteria</taxon>
        <taxon>Pseudomonadati</taxon>
        <taxon>Bacteroidota</taxon>
        <taxon>Cytophagia</taxon>
        <taxon>Cytophagales</taxon>
        <taxon>Cyclobacteriaceae</taxon>
        <taxon>Cyclobacterium</taxon>
    </lineage>
</organism>
<dbReference type="PANTHER" id="PTHR35457:SF1">
    <property type="entry name" value="HEME A SYNTHASE"/>
    <property type="match status" value="1"/>
</dbReference>
<dbReference type="Proteomes" id="UP000649799">
    <property type="component" value="Unassembled WGS sequence"/>
</dbReference>
<keyword evidence="10" id="KW-1015">Disulfide bond</keyword>